<dbReference type="Proteomes" id="UP000829354">
    <property type="component" value="Chromosome X"/>
</dbReference>
<gene>
    <name evidence="3" type="ORF">L5515_016469</name>
</gene>
<feature type="region of interest" description="Disordered" evidence="2">
    <location>
        <begin position="82"/>
        <end position="113"/>
    </location>
</feature>
<evidence type="ECO:0000313" key="4">
    <source>
        <dbReference type="Proteomes" id="UP000829354"/>
    </source>
</evidence>
<dbReference type="AlphaFoldDB" id="A0AAE9JPY8"/>
<dbReference type="EMBL" id="CP092625">
    <property type="protein sequence ID" value="UMM39386.1"/>
    <property type="molecule type" value="Genomic_DNA"/>
</dbReference>
<keyword evidence="1" id="KW-0175">Coiled coil</keyword>
<proteinExistence type="predicted"/>
<evidence type="ECO:0000256" key="2">
    <source>
        <dbReference type="SAM" id="MobiDB-lite"/>
    </source>
</evidence>
<feature type="coiled-coil region" evidence="1">
    <location>
        <begin position="30"/>
        <end position="61"/>
    </location>
</feature>
<sequence>MAETDLIPVQYEALRRKRNRRIWEIQKKFHEELNEVMKKKEKKIEELIADLEKDLGGEEKDEGRGVWQMVFHPIQYFWGSRKEESQKPTMKRTMEIDADEEEPETKRRWTGGRKRAGLQSVKLDVAELN</sequence>
<name>A0AAE9JPY8_CAEBR</name>
<accession>A0AAE9JPY8</accession>
<evidence type="ECO:0000313" key="3">
    <source>
        <dbReference type="EMBL" id="UMM39386.1"/>
    </source>
</evidence>
<evidence type="ECO:0000256" key="1">
    <source>
        <dbReference type="SAM" id="Coils"/>
    </source>
</evidence>
<organism evidence="3 4">
    <name type="scientific">Caenorhabditis briggsae</name>
    <dbReference type="NCBI Taxonomy" id="6238"/>
    <lineage>
        <taxon>Eukaryota</taxon>
        <taxon>Metazoa</taxon>
        <taxon>Ecdysozoa</taxon>
        <taxon>Nematoda</taxon>
        <taxon>Chromadorea</taxon>
        <taxon>Rhabditida</taxon>
        <taxon>Rhabditina</taxon>
        <taxon>Rhabditomorpha</taxon>
        <taxon>Rhabditoidea</taxon>
        <taxon>Rhabditidae</taxon>
        <taxon>Peloderinae</taxon>
        <taxon>Caenorhabditis</taxon>
    </lineage>
</organism>
<protein>
    <submittedName>
        <fullName evidence="3">Uncharacterized protein</fullName>
    </submittedName>
</protein>
<reference evidence="3 4" key="1">
    <citation type="submission" date="2022-04" db="EMBL/GenBank/DDBJ databases">
        <title>Chromosome-level reference genomes for two strains of Caenorhabditis briggsae: an improved platform for comparative genomics.</title>
        <authorList>
            <person name="Stevens L."/>
            <person name="Andersen E."/>
        </authorList>
    </citation>
    <scope>NUCLEOTIDE SEQUENCE [LARGE SCALE GENOMIC DNA]</scope>
    <source>
        <strain evidence="3">VX34</strain>
        <tissue evidence="3">Whole-organism</tissue>
    </source>
</reference>
<keyword evidence="4" id="KW-1185">Reference proteome</keyword>